<reference evidence="3" key="1">
    <citation type="journal article" date="2019" name="Int. J. Syst. Evol. Microbiol.">
        <title>The Global Catalogue of Microorganisms (GCM) 10K type strain sequencing project: providing services to taxonomists for standard genome sequencing and annotation.</title>
        <authorList>
            <consortium name="The Broad Institute Genomics Platform"/>
            <consortium name="The Broad Institute Genome Sequencing Center for Infectious Disease"/>
            <person name="Wu L."/>
            <person name="Ma J."/>
        </authorList>
    </citation>
    <scope>NUCLEOTIDE SEQUENCE [LARGE SCALE GENOMIC DNA]</scope>
    <source>
        <strain evidence="3">IBRC-M 10906</strain>
    </source>
</reference>
<feature type="domain" description="Zinc finger CGNR" evidence="1">
    <location>
        <begin position="133"/>
        <end position="171"/>
    </location>
</feature>
<dbReference type="PANTHER" id="PTHR35525:SF3">
    <property type="entry name" value="BLL6575 PROTEIN"/>
    <property type="match status" value="1"/>
</dbReference>
<keyword evidence="3" id="KW-1185">Reference proteome</keyword>
<sequence length="173" mass="18756">MPPFDVVTRAADLLDVLLRESPTVAEVSAVLVDHGEREPLGLTEQDVAAMRAVAPELREVFAATTTDQAAERINALLARYAHPPRLTAHGGSHPWHLHADRDDDGPWAEWLMSSTCLAMAFALAERQRPPGGVCASAACGRPFADLGGGSPRRYCSARCATRERVAAHRRRGR</sequence>
<accession>A0ABW5WG90</accession>
<dbReference type="InterPro" id="IPR010852">
    <property type="entry name" value="ABATE"/>
</dbReference>
<proteinExistence type="predicted"/>
<dbReference type="Proteomes" id="UP001597478">
    <property type="component" value="Unassembled WGS sequence"/>
</dbReference>
<dbReference type="SUPFAM" id="SSF160904">
    <property type="entry name" value="Jann2411-like"/>
    <property type="match status" value="1"/>
</dbReference>
<dbReference type="EMBL" id="JBHUOF010000048">
    <property type="protein sequence ID" value="MFD2802605.1"/>
    <property type="molecule type" value="Genomic_DNA"/>
</dbReference>
<name>A0ABW5WG90_9PSEU</name>
<dbReference type="PANTHER" id="PTHR35525">
    <property type="entry name" value="BLL6575 PROTEIN"/>
    <property type="match status" value="1"/>
</dbReference>
<dbReference type="RefSeq" id="WP_377394081.1">
    <property type="nucleotide sequence ID" value="NZ_JBHSAN010000052.1"/>
</dbReference>
<gene>
    <name evidence="2" type="ORF">ACFS2C_24765</name>
</gene>
<dbReference type="Pfam" id="PF11706">
    <property type="entry name" value="zf-CGNR"/>
    <property type="match status" value="1"/>
</dbReference>
<evidence type="ECO:0000313" key="3">
    <source>
        <dbReference type="Proteomes" id="UP001597478"/>
    </source>
</evidence>
<evidence type="ECO:0000313" key="2">
    <source>
        <dbReference type="EMBL" id="MFD2802605.1"/>
    </source>
</evidence>
<evidence type="ECO:0000259" key="1">
    <source>
        <dbReference type="Pfam" id="PF11706"/>
    </source>
</evidence>
<organism evidence="2 3">
    <name type="scientific">Prauserella oleivorans</name>
    <dbReference type="NCBI Taxonomy" id="1478153"/>
    <lineage>
        <taxon>Bacteria</taxon>
        <taxon>Bacillati</taxon>
        <taxon>Actinomycetota</taxon>
        <taxon>Actinomycetes</taxon>
        <taxon>Pseudonocardiales</taxon>
        <taxon>Pseudonocardiaceae</taxon>
        <taxon>Prauserella</taxon>
    </lineage>
</organism>
<dbReference type="InterPro" id="IPR021005">
    <property type="entry name" value="Znf_CGNR"/>
</dbReference>
<dbReference type="InterPro" id="IPR023286">
    <property type="entry name" value="ABATE_dom_sf"/>
</dbReference>
<dbReference type="Pfam" id="PF07336">
    <property type="entry name" value="ABATE"/>
    <property type="match status" value="1"/>
</dbReference>
<protein>
    <submittedName>
        <fullName evidence="2">CGNR zinc finger domain-containing protein</fullName>
    </submittedName>
</protein>
<comment type="caution">
    <text evidence="2">The sequence shown here is derived from an EMBL/GenBank/DDBJ whole genome shotgun (WGS) entry which is preliminary data.</text>
</comment>
<dbReference type="Gene3D" id="1.10.3300.10">
    <property type="entry name" value="Jann2411-like domain"/>
    <property type="match status" value="1"/>
</dbReference>